<proteinExistence type="inferred from homology"/>
<evidence type="ECO:0000256" key="2">
    <source>
        <dbReference type="ARBA" id="ARBA00010617"/>
    </source>
</evidence>
<reference evidence="8 9" key="1">
    <citation type="submission" date="2024-02" db="EMBL/GenBank/DDBJ databases">
        <title>First draft genome assembly of two strains of Seiridium cardinale.</title>
        <authorList>
            <person name="Emiliani G."/>
            <person name="Scali E."/>
        </authorList>
    </citation>
    <scope>NUCLEOTIDE SEQUENCE [LARGE SCALE GENOMIC DNA]</scope>
    <source>
        <strain evidence="8 9">BM-138-000479</strain>
    </source>
</reference>
<dbReference type="Gene3D" id="1.10.630.10">
    <property type="entry name" value="Cytochrome P450"/>
    <property type="match status" value="1"/>
</dbReference>
<keyword evidence="5" id="KW-0560">Oxidoreductase</keyword>
<dbReference type="PANTHER" id="PTHR24305">
    <property type="entry name" value="CYTOCHROME P450"/>
    <property type="match status" value="1"/>
</dbReference>
<keyword evidence="6" id="KW-0408">Iron</keyword>
<comment type="cofactor">
    <cofactor evidence="1">
        <name>heme</name>
        <dbReference type="ChEBI" id="CHEBI:30413"/>
    </cofactor>
</comment>
<evidence type="ECO:0000313" key="8">
    <source>
        <dbReference type="EMBL" id="KAK9780685.1"/>
    </source>
</evidence>
<comment type="caution">
    <text evidence="8">The sequence shown here is derived from an EMBL/GenBank/DDBJ whole genome shotgun (WGS) entry which is preliminary data.</text>
</comment>
<comment type="similarity">
    <text evidence="2">Belongs to the cytochrome P450 family.</text>
</comment>
<keyword evidence="7" id="KW-0503">Monooxygenase</keyword>
<dbReference type="EMBL" id="JARVKM010000005">
    <property type="protein sequence ID" value="KAK9780685.1"/>
    <property type="molecule type" value="Genomic_DNA"/>
</dbReference>
<gene>
    <name evidence="8" type="ORF">SCAR479_01871</name>
</gene>
<evidence type="ECO:0000256" key="1">
    <source>
        <dbReference type="ARBA" id="ARBA00001971"/>
    </source>
</evidence>
<protein>
    <submittedName>
        <fullName evidence="8">Benzoate 4-monooxygenase</fullName>
    </submittedName>
</protein>
<sequence>MLGFIALLLYYLTPYFWTYRHLRNIPAPFAAQFTNLWLLYTCRKAKRCEYIHDAHKHLGPVVRIQPNHVSIADPEAIQVIYGHGNGLLKSSWYDAFVSVGRSIFNTRDRAAHARKRKIVSHTFSPRTVRQLEPYVQQKIEVFVNRWDQIATEERRQTDGYAQIECRQWFNFLAFDIIGDLAFGAPFGMLQAGNDIVEVRTSLDASPTYLPAVTALTRRSEIAATIGAIPELKPYAKWIPDPFFHKGIAGVQNLTGIAIARVKHRIENPSLNKERKDLLALLQEGRDDKGEYFGFEELAAEALTLLIAGSDTTSNTFCAMMYHVASTPRVLKKLQEELDLALPGDVKVPSFEMGSAFHGKFHKSLGGFIFEDTISLEAQFSVCQVTRFTIPGRSGGQT</sequence>
<name>A0ABR2Y3L8_9PEZI</name>
<evidence type="ECO:0000256" key="7">
    <source>
        <dbReference type="ARBA" id="ARBA00023033"/>
    </source>
</evidence>
<keyword evidence="3" id="KW-0349">Heme</keyword>
<dbReference type="Pfam" id="PF00067">
    <property type="entry name" value="p450"/>
    <property type="match status" value="1"/>
</dbReference>
<organism evidence="8 9">
    <name type="scientific">Seiridium cardinale</name>
    <dbReference type="NCBI Taxonomy" id="138064"/>
    <lineage>
        <taxon>Eukaryota</taxon>
        <taxon>Fungi</taxon>
        <taxon>Dikarya</taxon>
        <taxon>Ascomycota</taxon>
        <taxon>Pezizomycotina</taxon>
        <taxon>Sordariomycetes</taxon>
        <taxon>Xylariomycetidae</taxon>
        <taxon>Amphisphaeriales</taxon>
        <taxon>Sporocadaceae</taxon>
        <taxon>Seiridium</taxon>
    </lineage>
</organism>
<accession>A0ABR2Y3L8</accession>
<evidence type="ECO:0000256" key="4">
    <source>
        <dbReference type="ARBA" id="ARBA00022723"/>
    </source>
</evidence>
<dbReference type="InterPro" id="IPR001128">
    <property type="entry name" value="Cyt_P450"/>
</dbReference>
<dbReference type="PANTHER" id="PTHR24305:SF29">
    <property type="entry name" value="BENZOATE-PARA-HYDROXYLASE"/>
    <property type="match status" value="1"/>
</dbReference>
<dbReference type="Proteomes" id="UP001465668">
    <property type="component" value="Unassembled WGS sequence"/>
</dbReference>
<evidence type="ECO:0000256" key="6">
    <source>
        <dbReference type="ARBA" id="ARBA00023004"/>
    </source>
</evidence>
<evidence type="ECO:0000313" key="9">
    <source>
        <dbReference type="Proteomes" id="UP001465668"/>
    </source>
</evidence>
<evidence type="ECO:0000256" key="5">
    <source>
        <dbReference type="ARBA" id="ARBA00023002"/>
    </source>
</evidence>
<keyword evidence="4" id="KW-0479">Metal-binding</keyword>
<dbReference type="InterPro" id="IPR050121">
    <property type="entry name" value="Cytochrome_P450_monoxygenase"/>
</dbReference>
<dbReference type="SUPFAM" id="SSF48264">
    <property type="entry name" value="Cytochrome P450"/>
    <property type="match status" value="1"/>
</dbReference>
<evidence type="ECO:0000256" key="3">
    <source>
        <dbReference type="ARBA" id="ARBA00022617"/>
    </source>
</evidence>
<keyword evidence="9" id="KW-1185">Reference proteome</keyword>
<dbReference type="InterPro" id="IPR036396">
    <property type="entry name" value="Cyt_P450_sf"/>
</dbReference>